<organism evidence="2 3">
    <name type="scientific">Thermoanaerobacterium thermosaccharolyticum</name>
    <name type="common">Clostridium thermosaccharolyticum</name>
    <dbReference type="NCBI Taxonomy" id="1517"/>
    <lineage>
        <taxon>Bacteria</taxon>
        <taxon>Bacillati</taxon>
        <taxon>Bacillota</taxon>
        <taxon>Clostridia</taxon>
        <taxon>Thermoanaerobacterales</taxon>
        <taxon>Thermoanaerobacteraceae</taxon>
        <taxon>Thermoanaerobacterium</taxon>
    </lineage>
</organism>
<evidence type="ECO:0000256" key="1">
    <source>
        <dbReference type="ARBA" id="ARBA00022679"/>
    </source>
</evidence>
<dbReference type="Proteomes" id="UP000214975">
    <property type="component" value="Chromosome"/>
</dbReference>
<dbReference type="RefSeq" id="WP_094397777.1">
    <property type="nucleotide sequence ID" value="NZ_CP016893.1"/>
</dbReference>
<evidence type="ECO:0000313" key="3">
    <source>
        <dbReference type="Proteomes" id="UP000214975"/>
    </source>
</evidence>
<dbReference type="InterPro" id="IPR051706">
    <property type="entry name" value="Glycosyltransferase_domain"/>
</dbReference>
<dbReference type="InterPro" id="IPR007577">
    <property type="entry name" value="GlycoTrfase_DXD_sugar-bd_CS"/>
</dbReference>
<protein>
    <submittedName>
        <fullName evidence="2">Glycosyl transferase</fullName>
    </submittedName>
</protein>
<evidence type="ECO:0000313" key="2">
    <source>
        <dbReference type="EMBL" id="AST58537.1"/>
    </source>
</evidence>
<dbReference type="GO" id="GO:0016020">
    <property type="term" value="C:membrane"/>
    <property type="evidence" value="ECO:0007669"/>
    <property type="project" value="GOC"/>
</dbReference>
<dbReference type="GO" id="GO:0000030">
    <property type="term" value="F:mannosyltransferase activity"/>
    <property type="evidence" value="ECO:0007669"/>
    <property type="project" value="TreeGrafter"/>
</dbReference>
<dbReference type="GO" id="GO:0051999">
    <property type="term" value="P:mannosyl-inositol phosphorylceramide biosynthetic process"/>
    <property type="evidence" value="ECO:0007669"/>
    <property type="project" value="TreeGrafter"/>
</dbReference>
<keyword evidence="1 2" id="KW-0808">Transferase</keyword>
<dbReference type="PANTHER" id="PTHR32385">
    <property type="entry name" value="MANNOSYL PHOSPHORYLINOSITOL CERAMIDE SYNTHASE"/>
    <property type="match status" value="1"/>
</dbReference>
<reference evidence="2 3" key="1">
    <citation type="submission" date="2016-08" db="EMBL/GenBank/DDBJ databases">
        <title>A novel genetic cassette of butanologenic Thermoanaerobacterium thermosaccharolyticum that directly convert cellulose to butanol.</title>
        <authorList>
            <person name="Li T."/>
            <person name="He J."/>
        </authorList>
    </citation>
    <scope>NUCLEOTIDE SEQUENCE [LARGE SCALE GENOMIC DNA]</scope>
    <source>
        <strain evidence="2 3">TG57</strain>
    </source>
</reference>
<name>A0A223I1K6_THETR</name>
<dbReference type="Gene3D" id="3.90.550.20">
    <property type="match status" value="1"/>
</dbReference>
<sequence length="229" mass="27286">MENRIPKIIHYCWFGKNKIPKLNLKCIESWKKLLPDYELKLWNEDNFDITINQFVKEAYGMKKWAFVTDYVRLYVLYNYGGIYMDTDVEVLKRLDPFLIHSAFSGFENDEYIPTGIMGAEKGNKWIGYLLDYYKDKKFILEKELNTAPNTQIITELSRKFGLKTNNKYQILHYDVHIYPKDYFCPLSFNSVDRNITKNSYTIHHFSGSWLDNKSKLKIKIKRLLSSIKI</sequence>
<dbReference type="InterPro" id="IPR029044">
    <property type="entry name" value="Nucleotide-diphossugar_trans"/>
</dbReference>
<dbReference type="SUPFAM" id="SSF53448">
    <property type="entry name" value="Nucleotide-diphospho-sugar transferases"/>
    <property type="match status" value="1"/>
</dbReference>
<gene>
    <name evidence="2" type="ORF">Thert_02696</name>
</gene>
<dbReference type="Pfam" id="PF04488">
    <property type="entry name" value="Gly_transf_sug"/>
    <property type="match status" value="1"/>
</dbReference>
<proteinExistence type="predicted"/>
<accession>A0A223I1K6</accession>
<dbReference type="EMBL" id="CP016893">
    <property type="protein sequence ID" value="AST58537.1"/>
    <property type="molecule type" value="Genomic_DNA"/>
</dbReference>
<dbReference type="AlphaFoldDB" id="A0A223I1K6"/>
<dbReference type="PANTHER" id="PTHR32385:SF15">
    <property type="entry name" value="INOSITOL PHOSPHOCERAMIDE MANNOSYLTRANSFERASE 1"/>
    <property type="match status" value="1"/>
</dbReference>